<dbReference type="FunFam" id="2.60.120.330:FF:000017">
    <property type="entry name" value="2-oxoglutarate-dependent dioxygenase DAO"/>
    <property type="match status" value="1"/>
</dbReference>
<dbReference type="GO" id="GO:0016705">
    <property type="term" value="F:oxidoreductase activity, acting on paired donors, with incorporation or reduction of molecular oxygen"/>
    <property type="evidence" value="ECO:0007669"/>
    <property type="project" value="UniProtKB-ARBA"/>
</dbReference>
<keyword evidence="6" id="KW-0560">Oxidoreductase</keyword>
<keyword evidence="9" id="KW-1185">Reference proteome</keyword>
<name>A0A166HD38_DAUCS</name>
<dbReference type="OMA" id="MIWISEL"/>
<dbReference type="InterPro" id="IPR027443">
    <property type="entry name" value="IPNS-like_sf"/>
</dbReference>
<dbReference type="InterPro" id="IPR005123">
    <property type="entry name" value="Oxoglu/Fe-dep_dioxygenase_dom"/>
</dbReference>
<accession>A0A166HD38</accession>
<dbReference type="PROSITE" id="PS51471">
    <property type="entry name" value="FE2OG_OXY"/>
    <property type="match status" value="1"/>
</dbReference>
<dbReference type="PANTHER" id="PTHR47990">
    <property type="entry name" value="2-OXOGLUTARATE (2OG) AND FE(II)-DEPENDENT OXYGENASE SUPERFAMILY PROTEIN-RELATED"/>
    <property type="match status" value="1"/>
</dbReference>
<keyword evidence="1 6" id="KW-0479">Metal-binding</keyword>
<dbReference type="Gene3D" id="2.60.120.330">
    <property type="entry name" value="B-lactam Antibiotic, Isopenicillin N Synthase, Chain"/>
    <property type="match status" value="1"/>
</dbReference>
<keyword evidence="2 6" id="KW-0408">Iron</keyword>
<dbReference type="AlphaFoldDB" id="A0A166HD38"/>
<evidence type="ECO:0000259" key="7">
    <source>
        <dbReference type="PROSITE" id="PS51471"/>
    </source>
</evidence>
<evidence type="ECO:0000313" key="8">
    <source>
        <dbReference type="EMBL" id="WOG83718.1"/>
    </source>
</evidence>
<evidence type="ECO:0000313" key="9">
    <source>
        <dbReference type="Proteomes" id="UP000077755"/>
    </source>
</evidence>
<dbReference type="InterPro" id="IPR026992">
    <property type="entry name" value="DIOX_N"/>
</dbReference>
<reference evidence="8" key="2">
    <citation type="submission" date="2022-03" db="EMBL/GenBank/DDBJ databases">
        <title>Draft title - Genomic analysis of global carrot germplasm unveils the trajectory of domestication and the origin of high carotenoid orange carrot.</title>
        <authorList>
            <person name="Iorizzo M."/>
            <person name="Ellison S."/>
            <person name="Senalik D."/>
            <person name="Macko-Podgorni A."/>
            <person name="Grzebelus D."/>
            <person name="Bostan H."/>
            <person name="Rolling W."/>
            <person name="Curaba J."/>
            <person name="Simon P."/>
        </authorList>
    </citation>
    <scope>NUCLEOTIDE SEQUENCE</scope>
    <source>
        <tissue evidence="8">Leaf</tissue>
    </source>
</reference>
<reference evidence="8" key="1">
    <citation type="journal article" date="2016" name="Nat. Genet.">
        <title>A high-quality carrot genome assembly provides new insights into carotenoid accumulation and asterid genome evolution.</title>
        <authorList>
            <person name="Iorizzo M."/>
            <person name="Ellison S."/>
            <person name="Senalik D."/>
            <person name="Zeng P."/>
            <person name="Satapoomin P."/>
            <person name="Huang J."/>
            <person name="Bowman M."/>
            <person name="Iovene M."/>
            <person name="Sanseverino W."/>
            <person name="Cavagnaro P."/>
            <person name="Yildiz M."/>
            <person name="Macko-Podgorni A."/>
            <person name="Moranska E."/>
            <person name="Grzebelus E."/>
            <person name="Grzebelus D."/>
            <person name="Ashrafi H."/>
            <person name="Zheng Z."/>
            <person name="Cheng S."/>
            <person name="Spooner D."/>
            <person name="Van Deynze A."/>
            <person name="Simon P."/>
        </authorList>
    </citation>
    <scope>NUCLEOTIDE SEQUENCE</scope>
    <source>
        <tissue evidence="8">Leaf</tissue>
    </source>
</reference>
<dbReference type="Gramene" id="KZN10104">
    <property type="protein sequence ID" value="KZN10104"/>
    <property type="gene ID" value="DCAR_002760"/>
</dbReference>
<proteinExistence type="inferred from homology"/>
<protein>
    <recommendedName>
        <fullName evidence="4">2-oxoglutarate-dependent dioxygenase DAO</fullName>
    </recommendedName>
    <alternativeName>
        <fullName evidence="5">Protein DIOXYGENASE FOR AUXIN OXIDATION</fullName>
    </alternativeName>
</protein>
<dbReference type="KEGG" id="dcr:108203051"/>
<sequence length="298" mass="32980">MVIDCSIPVIDFRDFPAQSAKLVQAGEEWGCFRLVNHHDVLPVSLMSEMKSVARSLQDFPPEIKWQNTDINPGSGYIRPSQANPLYEAFGLYMSCSEDVDVFCSQIKASPSQRETILKYVEAMHELVVEISGKLADGLGISGFSIEGWPCLFRINKYNFAQETVGSSGFQVHTDSGFLTIVQDDEGVSGLEVMDRSGAFVPVDPCPGALVVNLGDVAKAWSNGRLRTVKHRVQCKEANPRYSIAAFLGPKGTVEAPPELVDDEHPRLYAAFTFEEYRNLRFSTKLQDGEALNLLLIDP</sequence>
<evidence type="ECO:0000256" key="2">
    <source>
        <dbReference type="ARBA" id="ARBA00023004"/>
    </source>
</evidence>
<dbReference type="Pfam" id="PF03171">
    <property type="entry name" value="2OG-FeII_Oxy"/>
    <property type="match status" value="1"/>
</dbReference>
<evidence type="ECO:0000256" key="5">
    <source>
        <dbReference type="ARBA" id="ARBA00076740"/>
    </source>
</evidence>
<dbReference type="InterPro" id="IPR044861">
    <property type="entry name" value="IPNS-like_FE2OG_OXY"/>
</dbReference>
<evidence type="ECO:0000256" key="1">
    <source>
        <dbReference type="ARBA" id="ARBA00022723"/>
    </source>
</evidence>
<dbReference type="Proteomes" id="UP000077755">
    <property type="component" value="Chromosome 1"/>
</dbReference>
<dbReference type="EMBL" id="CP093343">
    <property type="protein sequence ID" value="WOG83718.1"/>
    <property type="molecule type" value="Genomic_DNA"/>
</dbReference>
<evidence type="ECO:0000256" key="4">
    <source>
        <dbReference type="ARBA" id="ARBA00074102"/>
    </source>
</evidence>
<evidence type="ECO:0000256" key="3">
    <source>
        <dbReference type="ARBA" id="ARBA00054658"/>
    </source>
</evidence>
<gene>
    <name evidence="8" type="ORF">DCAR_0102895</name>
</gene>
<comment type="similarity">
    <text evidence="6">Belongs to the iron/ascorbate-dependent oxidoreductase family.</text>
</comment>
<organism evidence="8 9">
    <name type="scientific">Daucus carota subsp. sativus</name>
    <name type="common">Carrot</name>
    <dbReference type="NCBI Taxonomy" id="79200"/>
    <lineage>
        <taxon>Eukaryota</taxon>
        <taxon>Viridiplantae</taxon>
        <taxon>Streptophyta</taxon>
        <taxon>Embryophyta</taxon>
        <taxon>Tracheophyta</taxon>
        <taxon>Spermatophyta</taxon>
        <taxon>Magnoliopsida</taxon>
        <taxon>eudicotyledons</taxon>
        <taxon>Gunneridae</taxon>
        <taxon>Pentapetalae</taxon>
        <taxon>asterids</taxon>
        <taxon>campanulids</taxon>
        <taxon>Apiales</taxon>
        <taxon>Apiaceae</taxon>
        <taxon>Apioideae</taxon>
        <taxon>Scandiceae</taxon>
        <taxon>Daucinae</taxon>
        <taxon>Daucus</taxon>
        <taxon>Daucus sect. Daucus</taxon>
    </lineage>
</organism>
<feature type="domain" description="Fe2OG dioxygenase" evidence="7">
    <location>
        <begin position="147"/>
        <end position="249"/>
    </location>
</feature>
<evidence type="ECO:0000256" key="6">
    <source>
        <dbReference type="RuleBase" id="RU003682"/>
    </source>
</evidence>
<dbReference type="GO" id="GO:0046872">
    <property type="term" value="F:metal ion binding"/>
    <property type="evidence" value="ECO:0007669"/>
    <property type="project" value="UniProtKB-KW"/>
</dbReference>
<dbReference type="Pfam" id="PF14226">
    <property type="entry name" value="DIOX_N"/>
    <property type="match status" value="1"/>
</dbReference>
<dbReference type="OrthoDB" id="288590at2759"/>
<comment type="function">
    <text evidence="3">2-oxoglutarate-dependent dioxygenase essential for auxin catabolism and maintenance of auxin homeostasis in reproductive organs. Catalyzes the irreversible oxidation of indole-3-acetic acid (IAA) to the biologically inactive 2-oxoindole-3-acetic acid (OxIAA).</text>
</comment>
<dbReference type="SUPFAM" id="SSF51197">
    <property type="entry name" value="Clavaminate synthase-like"/>
    <property type="match status" value="1"/>
</dbReference>
<dbReference type="InterPro" id="IPR050231">
    <property type="entry name" value="Iron_ascorbate_oxido_reductase"/>
</dbReference>